<dbReference type="EMBL" id="NEDP02076735">
    <property type="protein sequence ID" value="OWF35262.1"/>
    <property type="molecule type" value="Genomic_DNA"/>
</dbReference>
<evidence type="ECO:0000313" key="5">
    <source>
        <dbReference type="Proteomes" id="UP000242188"/>
    </source>
</evidence>
<dbReference type="STRING" id="6573.A0A210PFK1"/>
<dbReference type="InterPro" id="IPR011022">
    <property type="entry name" value="Arrestin_C-like"/>
</dbReference>
<dbReference type="PANTHER" id="PTHR11188:SF176">
    <property type="entry name" value="ARRESTIN DOMAIN-CONTAINING PROTEIN 1"/>
    <property type="match status" value="1"/>
</dbReference>
<evidence type="ECO:0000256" key="2">
    <source>
        <dbReference type="SAM" id="MobiDB-lite"/>
    </source>
</evidence>
<name>A0A210PFK1_MIZYE</name>
<sequence length="417" mass="47418">MAVTSIDLHLEGDNQVYISGQRVKGSLVLHIGLPVIIAGVEVRFRGAARAKWSETVQSGTHRTDIEHEKEEIYFDDRFCLWGKVNAQSRWEGREVLQRGRHMFPFQYKVPEGVPCSFEGPDAHVRYNVQGIIIRYNGECISTQRIINVLRDYDPKKEPCDLSSANSTQHPLEDHSERSVHTFCCRPGRVSCSISLPKRAYVPGEILRAAITVHNLSIRKSGAVSLQLKQIISYGGVHTRTMLLKDLKVCDSLRPGQHRHWREYPLRVPSLCPSRLHMCKVLDLRYCVAVSPAEVEASFADTVLYAAVPVTIATVPDNDFECTKWSYKYGAPPLMTDDAVTDCYIYGCTRAESEEEEFKPKYKYFEDLRDIRREKDILLKLRQSPGIKRRKDKDKTKGETSRPCVKLKSDEVSSASQA</sequence>
<dbReference type="GO" id="GO:0015031">
    <property type="term" value="P:protein transport"/>
    <property type="evidence" value="ECO:0007669"/>
    <property type="project" value="TreeGrafter"/>
</dbReference>
<dbReference type="InterPro" id="IPR011021">
    <property type="entry name" value="Arrestin-like_N"/>
</dbReference>
<dbReference type="InterPro" id="IPR014756">
    <property type="entry name" value="Ig_E-set"/>
</dbReference>
<accession>A0A210PFK1</accession>
<protein>
    <submittedName>
        <fullName evidence="4">Arrestin domain-containing protein 2</fullName>
    </submittedName>
</protein>
<dbReference type="SMART" id="SM01017">
    <property type="entry name" value="Arrestin_C"/>
    <property type="match status" value="1"/>
</dbReference>
<dbReference type="Pfam" id="PF00339">
    <property type="entry name" value="Arrestin_N"/>
    <property type="match status" value="1"/>
</dbReference>
<evidence type="ECO:0000256" key="1">
    <source>
        <dbReference type="ARBA" id="ARBA00005298"/>
    </source>
</evidence>
<organism evidence="4 5">
    <name type="scientific">Mizuhopecten yessoensis</name>
    <name type="common">Japanese scallop</name>
    <name type="synonym">Patinopecten yessoensis</name>
    <dbReference type="NCBI Taxonomy" id="6573"/>
    <lineage>
        <taxon>Eukaryota</taxon>
        <taxon>Metazoa</taxon>
        <taxon>Spiralia</taxon>
        <taxon>Lophotrochozoa</taxon>
        <taxon>Mollusca</taxon>
        <taxon>Bivalvia</taxon>
        <taxon>Autobranchia</taxon>
        <taxon>Pteriomorphia</taxon>
        <taxon>Pectinida</taxon>
        <taxon>Pectinoidea</taxon>
        <taxon>Pectinidae</taxon>
        <taxon>Mizuhopecten</taxon>
    </lineage>
</organism>
<evidence type="ECO:0000313" key="4">
    <source>
        <dbReference type="EMBL" id="OWF35262.1"/>
    </source>
</evidence>
<reference evidence="4 5" key="1">
    <citation type="journal article" date="2017" name="Nat. Ecol. Evol.">
        <title>Scallop genome provides insights into evolution of bilaterian karyotype and development.</title>
        <authorList>
            <person name="Wang S."/>
            <person name="Zhang J."/>
            <person name="Jiao W."/>
            <person name="Li J."/>
            <person name="Xun X."/>
            <person name="Sun Y."/>
            <person name="Guo X."/>
            <person name="Huan P."/>
            <person name="Dong B."/>
            <person name="Zhang L."/>
            <person name="Hu X."/>
            <person name="Sun X."/>
            <person name="Wang J."/>
            <person name="Zhao C."/>
            <person name="Wang Y."/>
            <person name="Wang D."/>
            <person name="Huang X."/>
            <person name="Wang R."/>
            <person name="Lv J."/>
            <person name="Li Y."/>
            <person name="Zhang Z."/>
            <person name="Liu B."/>
            <person name="Lu W."/>
            <person name="Hui Y."/>
            <person name="Liang J."/>
            <person name="Zhou Z."/>
            <person name="Hou R."/>
            <person name="Li X."/>
            <person name="Liu Y."/>
            <person name="Li H."/>
            <person name="Ning X."/>
            <person name="Lin Y."/>
            <person name="Zhao L."/>
            <person name="Xing Q."/>
            <person name="Dou J."/>
            <person name="Li Y."/>
            <person name="Mao J."/>
            <person name="Guo H."/>
            <person name="Dou H."/>
            <person name="Li T."/>
            <person name="Mu C."/>
            <person name="Jiang W."/>
            <person name="Fu Q."/>
            <person name="Fu X."/>
            <person name="Miao Y."/>
            <person name="Liu J."/>
            <person name="Yu Q."/>
            <person name="Li R."/>
            <person name="Liao H."/>
            <person name="Li X."/>
            <person name="Kong Y."/>
            <person name="Jiang Z."/>
            <person name="Chourrout D."/>
            <person name="Li R."/>
            <person name="Bao Z."/>
        </authorList>
    </citation>
    <scope>NUCLEOTIDE SEQUENCE [LARGE SCALE GENOMIC DNA]</scope>
    <source>
        <strain evidence="4 5">PY_sf001</strain>
    </source>
</reference>
<dbReference type="PANTHER" id="PTHR11188">
    <property type="entry name" value="ARRESTIN DOMAIN CONTAINING PROTEIN"/>
    <property type="match status" value="1"/>
</dbReference>
<dbReference type="InterPro" id="IPR050357">
    <property type="entry name" value="Arrestin_domain-protein"/>
</dbReference>
<gene>
    <name evidence="4" type="ORF">KP79_PYT15002</name>
</gene>
<dbReference type="GO" id="GO:0005737">
    <property type="term" value="C:cytoplasm"/>
    <property type="evidence" value="ECO:0007669"/>
    <property type="project" value="TreeGrafter"/>
</dbReference>
<dbReference type="AlphaFoldDB" id="A0A210PFK1"/>
<comment type="caution">
    <text evidence="4">The sequence shown here is derived from an EMBL/GenBank/DDBJ whole genome shotgun (WGS) entry which is preliminary data.</text>
</comment>
<dbReference type="Gene3D" id="2.60.40.640">
    <property type="match status" value="2"/>
</dbReference>
<feature type="domain" description="Arrestin C-terminal-like" evidence="3">
    <location>
        <begin position="185"/>
        <end position="316"/>
    </location>
</feature>
<comment type="similarity">
    <text evidence="1">Belongs to the arrestin family.</text>
</comment>
<proteinExistence type="inferred from homology"/>
<dbReference type="InterPro" id="IPR014752">
    <property type="entry name" value="Arrestin-like_C"/>
</dbReference>
<dbReference type="OrthoDB" id="2333384at2759"/>
<evidence type="ECO:0000259" key="3">
    <source>
        <dbReference type="SMART" id="SM01017"/>
    </source>
</evidence>
<feature type="region of interest" description="Disordered" evidence="2">
    <location>
        <begin position="383"/>
        <end position="417"/>
    </location>
</feature>
<dbReference type="Pfam" id="PF02752">
    <property type="entry name" value="Arrestin_C"/>
    <property type="match status" value="1"/>
</dbReference>
<dbReference type="Proteomes" id="UP000242188">
    <property type="component" value="Unassembled WGS sequence"/>
</dbReference>
<keyword evidence="5" id="KW-1185">Reference proteome</keyword>
<dbReference type="SUPFAM" id="SSF81296">
    <property type="entry name" value="E set domains"/>
    <property type="match status" value="2"/>
</dbReference>